<accession>A0A848LMB7</accession>
<dbReference type="PANTHER" id="PTHR42982:SF1">
    <property type="entry name" value="SEC-INDEPENDENT PROTEIN TRANSLOCASE PROTEIN TATA"/>
    <property type="match status" value="1"/>
</dbReference>
<dbReference type="InterPro" id="IPR006312">
    <property type="entry name" value="TatA/E"/>
</dbReference>
<keyword evidence="8 9" id="KW-0472">Membrane</keyword>
<keyword evidence="7 9" id="KW-0811">Translocation</keyword>
<evidence type="ECO:0000313" key="12">
    <source>
        <dbReference type="Proteomes" id="UP000518300"/>
    </source>
</evidence>
<keyword evidence="6 9" id="KW-1133">Transmembrane helix</keyword>
<dbReference type="HAMAP" id="MF_00236">
    <property type="entry name" value="TatA_E"/>
    <property type="match status" value="1"/>
</dbReference>
<evidence type="ECO:0000256" key="1">
    <source>
        <dbReference type="ARBA" id="ARBA00004162"/>
    </source>
</evidence>
<dbReference type="InterPro" id="IPR003369">
    <property type="entry name" value="TatA/B/E"/>
</dbReference>
<evidence type="ECO:0000256" key="10">
    <source>
        <dbReference type="SAM" id="MobiDB-lite"/>
    </source>
</evidence>
<dbReference type="Gene3D" id="1.20.5.3310">
    <property type="match status" value="1"/>
</dbReference>
<protein>
    <recommendedName>
        <fullName evidence="9">Sec-independent protein translocase protein TatA</fullName>
    </recommendedName>
</protein>
<keyword evidence="5 9" id="KW-0653">Protein transport</keyword>
<keyword evidence="2 9" id="KW-0813">Transport</keyword>
<reference evidence="11 12" key="1">
    <citation type="submission" date="2020-04" db="EMBL/GenBank/DDBJ databases">
        <title>Draft genome of Pyxidicoccus fallax type strain.</title>
        <authorList>
            <person name="Whitworth D.E."/>
        </authorList>
    </citation>
    <scope>NUCLEOTIDE SEQUENCE [LARGE SCALE GENOMIC DNA]</scope>
    <source>
        <strain evidence="11 12">DSM 14698</strain>
    </source>
</reference>
<evidence type="ECO:0000256" key="9">
    <source>
        <dbReference type="HAMAP-Rule" id="MF_00236"/>
    </source>
</evidence>
<keyword evidence="12" id="KW-1185">Reference proteome</keyword>
<comment type="caution">
    <text evidence="11">The sequence shown here is derived from an EMBL/GenBank/DDBJ whole genome shotgun (WGS) entry which is preliminary data.</text>
</comment>
<sequence length="95" mass="10021">MLRAFTRRSRAMLGLKPMELMLILFVLLLLFGATRLPQLGASMGSAIRNFKRSFSSEEGDAGAPGAGDKKAGGTLASSTGVEKDVSKSQTPSHHG</sequence>
<evidence type="ECO:0000313" key="11">
    <source>
        <dbReference type="EMBL" id="NMO18987.1"/>
    </source>
</evidence>
<evidence type="ECO:0000256" key="3">
    <source>
        <dbReference type="ARBA" id="ARBA00022475"/>
    </source>
</evidence>
<dbReference type="EMBL" id="JABBJJ010000163">
    <property type="protein sequence ID" value="NMO18987.1"/>
    <property type="molecule type" value="Genomic_DNA"/>
</dbReference>
<dbReference type="GO" id="GO:0043953">
    <property type="term" value="P:protein transport by the Tat complex"/>
    <property type="evidence" value="ECO:0007669"/>
    <property type="project" value="UniProtKB-UniRule"/>
</dbReference>
<proteinExistence type="inferred from homology"/>
<gene>
    <name evidence="9 11" type="primary">tatA</name>
    <name evidence="11" type="ORF">HG543_29590</name>
</gene>
<evidence type="ECO:0000256" key="6">
    <source>
        <dbReference type="ARBA" id="ARBA00022989"/>
    </source>
</evidence>
<dbReference type="Proteomes" id="UP000518300">
    <property type="component" value="Unassembled WGS sequence"/>
</dbReference>
<comment type="subunit">
    <text evidence="9">Forms a complex with TatC.</text>
</comment>
<evidence type="ECO:0000256" key="4">
    <source>
        <dbReference type="ARBA" id="ARBA00022692"/>
    </source>
</evidence>
<evidence type="ECO:0000256" key="7">
    <source>
        <dbReference type="ARBA" id="ARBA00023010"/>
    </source>
</evidence>
<comment type="subcellular location">
    <subcellularLocation>
        <location evidence="1 9">Cell membrane</location>
        <topology evidence="1 9">Single-pass membrane protein</topology>
    </subcellularLocation>
</comment>
<feature type="region of interest" description="Disordered" evidence="10">
    <location>
        <begin position="55"/>
        <end position="95"/>
    </location>
</feature>
<name>A0A848LMB7_9BACT</name>
<dbReference type="GO" id="GO:0008320">
    <property type="term" value="F:protein transmembrane transporter activity"/>
    <property type="evidence" value="ECO:0007669"/>
    <property type="project" value="UniProtKB-UniRule"/>
</dbReference>
<organism evidence="11 12">
    <name type="scientific">Pyxidicoccus fallax</name>
    <dbReference type="NCBI Taxonomy" id="394095"/>
    <lineage>
        <taxon>Bacteria</taxon>
        <taxon>Pseudomonadati</taxon>
        <taxon>Myxococcota</taxon>
        <taxon>Myxococcia</taxon>
        <taxon>Myxococcales</taxon>
        <taxon>Cystobacterineae</taxon>
        <taxon>Myxococcaceae</taxon>
        <taxon>Pyxidicoccus</taxon>
    </lineage>
</organism>
<dbReference type="AlphaFoldDB" id="A0A848LMB7"/>
<comment type="function">
    <text evidence="9">Part of the twin-arginine translocation (Tat) system that transports large folded proteins containing a characteristic twin-arginine motif in their signal peptide across membranes. TatA could form the protein-conducting channel of the Tat system.</text>
</comment>
<dbReference type="GO" id="GO:0033281">
    <property type="term" value="C:TAT protein transport complex"/>
    <property type="evidence" value="ECO:0007669"/>
    <property type="project" value="UniProtKB-UniRule"/>
</dbReference>
<dbReference type="Pfam" id="PF02416">
    <property type="entry name" value="TatA_B_E"/>
    <property type="match status" value="1"/>
</dbReference>
<comment type="similarity">
    <text evidence="9">Belongs to the TatA/E family.</text>
</comment>
<evidence type="ECO:0000256" key="8">
    <source>
        <dbReference type="ARBA" id="ARBA00023136"/>
    </source>
</evidence>
<keyword evidence="4 9" id="KW-0812">Transmembrane</keyword>
<keyword evidence="3 9" id="KW-1003">Cell membrane</keyword>
<evidence type="ECO:0000256" key="5">
    <source>
        <dbReference type="ARBA" id="ARBA00022927"/>
    </source>
</evidence>
<dbReference type="NCBIfam" id="TIGR01411">
    <property type="entry name" value="tatAE"/>
    <property type="match status" value="1"/>
</dbReference>
<dbReference type="PANTHER" id="PTHR42982">
    <property type="entry name" value="SEC-INDEPENDENT PROTEIN TRANSLOCASE PROTEIN TATA"/>
    <property type="match status" value="1"/>
</dbReference>
<evidence type="ECO:0000256" key="2">
    <source>
        <dbReference type="ARBA" id="ARBA00022448"/>
    </source>
</evidence>